<evidence type="ECO:0000256" key="6">
    <source>
        <dbReference type="SAM" id="MobiDB-lite"/>
    </source>
</evidence>
<dbReference type="STRING" id="4081.A0A3Q7JMA1"/>
<dbReference type="GO" id="GO:0005829">
    <property type="term" value="C:cytosol"/>
    <property type="evidence" value="ECO:0000318"/>
    <property type="project" value="GO_Central"/>
</dbReference>
<dbReference type="CDD" id="cd06257">
    <property type="entry name" value="DnaJ"/>
    <property type="match status" value="1"/>
</dbReference>
<dbReference type="GO" id="GO:0008270">
    <property type="term" value="F:zinc ion binding"/>
    <property type="evidence" value="ECO:0007669"/>
    <property type="project" value="UniProtKB-KW"/>
</dbReference>
<dbReference type="PANTHER" id="PTHR24078">
    <property type="entry name" value="DNAJ HOMOLOG SUBFAMILY C MEMBER"/>
    <property type="match status" value="1"/>
</dbReference>
<dbReference type="PaxDb" id="4081-Solyc11g044450.1.1"/>
<reference evidence="8" key="1">
    <citation type="journal article" date="2012" name="Nature">
        <title>The tomato genome sequence provides insights into fleshy fruit evolution.</title>
        <authorList>
            <consortium name="Tomato Genome Consortium"/>
        </authorList>
    </citation>
    <scope>NUCLEOTIDE SEQUENCE [LARGE SCALE GENOMIC DNA]</scope>
    <source>
        <strain evidence="8">cv. Heinz 1706</strain>
    </source>
</reference>
<dbReference type="Pfam" id="PF00226">
    <property type="entry name" value="DnaJ"/>
    <property type="match status" value="1"/>
</dbReference>
<feature type="region of interest" description="Disordered" evidence="6">
    <location>
        <begin position="89"/>
        <end position="114"/>
    </location>
</feature>
<dbReference type="PROSITE" id="PS50076">
    <property type="entry name" value="DNAJ_2"/>
    <property type="match status" value="1"/>
</dbReference>
<evidence type="ECO:0000256" key="3">
    <source>
        <dbReference type="ARBA" id="ARBA00022771"/>
    </source>
</evidence>
<dbReference type="PANTHER" id="PTHR24078:SF522">
    <property type="entry name" value="DNAJ CHAPERONE C-TERMINAL DOMAIN-CONTAINING PROTEIN"/>
    <property type="match status" value="1"/>
</dbReference>
<dbReference type="KEGG" id="sly:101249325"/>
<dbReference type="FunFam" id="2.60.260.20:FF:000003">
    <property type="entry name" value="DnaJ subfamily A member 2"/>
    <property type="match status" value="1"/>
</dbReference>
<evidence type="ECO:0000256" key="1">
    <source>
        <dbReference type="ARBA" id="ARBA00022723"/>
    </source>
</evidence>
<sequence>MSFILPQKKKSPSMGESTKSPSSASKYYGILEIPKSASLKDICKAYKHLVKKWHPDRNKSNQAEAVDKFRSINEAYRVLSKKKREEADLFKSDTAKTPKKSSKDEEDELQISSPTLLSRTTSRISPTVDFYTSMPACFTMSGTNTPTTPVSDQPPNNLSKVASKPIIFSQSTSRRKTQPIEKKLECTLEELCNGCVKKVIITRDVVATTGLIVKEEEVVTIMVKPGWKRGTKITFEGKGDERTGDIIFSIDEKTHPLYKREGDDLLLGVEVPLVQALTGCTITIPLLGRDEAMTMSFDDEIIYPGFEKVIPGQGMPKSKQESTNRGNLVLQFLIQFPLELSEEQRSEVVSILENHNS</sequence>
<keyword evidence="4" id="KW-0862">Zinc</keyword>
<dbReference type="InterPro" id="IPR008971">
    <property type="entry name" value="HSP40/DnaJ_pept-bd"/>
</dbReference>
<dbReference type="InParanoid" id="A0A3Q7JMA1"/>
<keyword evidence="1" id="KW-0479">Metal-binding</keyword>
<evidence type="ECO:0000256" key="4">
    <source>
        <dbReference type="ARBA" id="ARBA00022833"/>
    </source>
</evidence>
<dbReference type="PRINTS" id="PR00625">
    <property type="entry name" value="JDOMAIN"/>
</dbReference>
<dbReference type="Gene3D" id="2.60.260.20">
    <property type="entry name" value="Urease metallochaperone UreE, N-terminal domain"/>
    <property type="match status" value="2"/>
</dbReference>
<feature type="region of interest" description="Disordered" evidence="6">
    <location>
        <begin position="1"/>
        <end position="23"/>
    </location>
</feature>
<keyword evidence="9" id="KW-1185">Reference proteome</keyword>
<dbReference type="CDD" id="cd10747">
    <property type="entry name" value="DnaJ_C"/>
    <property type="match status" value="1"/>
</dbReference>
<dbReference type="SUPFAM" id="SSF46565">
    <property type="entry name" value="Chaperone J-domain"/>
    <property type="match status" value="1"/>
</dbReference>
<keyword evidence="2" id="KW-0677">Repeat</keyword>
<accession>A0A3Q7JMA1</accession>
<dbReference type="GO" id="GO:0051082">
    <property type="term" value="F:unfolded protein binding"/>
    <property type="evidence" value="ECO:0000318"/>
    <property type="project" value="GO_Central"/>
</dbReference>
<dbReference type="GeneID" id="101249325"/>
<feature type="compositionally biased region" description="Polar residues" evidence="6">
    <location>
        <begin position="14"/>
        <end position="23"/>
    </location>
</feature>
<proteinExistence type="predicted"/>
<dbReference type="RefSeq" id="XP_004250740.2">
    <property type="nucleotide sequence ID" value="XM_004250692.5"/>
</dbReference>
<dbReference type="InterPro" id="IPR036869">
    <property type="entry name" value="J_dom_sf"/>
</dbReference>
<dbReference type="Gene3D" id="1.10.287.110">
    <property type="entry name" value="DnaJ domain"/>
    <property type="match status" value="1"/>
</dbReference>
<dbReference type="GO" id="GO:0051087">
    <property type="term" value="F:protein-folding chaperone binding"/>
    <property type="evidence" value="ECO:0000318"/>
    <property type="project" value="GO_Central"/>
</dbReference>
<dbReference type="OMA" id="DVCKAYK"/>
<dbReference type="OrthoDB" id="550424at2759"/>
<dbReference type="InterPro" id="IPR001623">
    <property type="entry name" value="DnaJ_domain"/>
</dbReference>
<dbReference type="InterPro" id="IPR051339">
    <property type="entry name" value="DnaJ_subfamily_B"/>
</dbReference>
<dbReference type="GO" id="GO:0006457">
    <property type="term" value="P:protein folding"/>
    <property type="evidence" value="ECO:0007669"/>
    <property type="project" value="InterPro"/>
</dbReference>
<dbReference type="SMART" id="SM00271">
    <property type="entry name" value="DnaJ"/>
    <property type="match status" value="1"/>
</dbReference>
<evidence type="ECO:0000313" key="8">
    <source>
        <dbReference type="EnsemblPlants" id="Solyc11g044450.2.1"/>
    </source>
</evidence>
<evidence type="ECO:0000256" key="2">
    <source>
        <dbReference type="ARBA" id="ARBA00022737"/>
    </source>
</evidence>
<keyword evidence="3" id="KW-0863">Zinc-finger</keyword>
<evidence type="ECO:0000256" key="5">
    <source>
        <dbReference type="ARBA" id="ARBA00023186"/>
    </source>
</evidence>
<dbReference type="AlphaFoldDB" id="A0A3Q7JMA1"/>
<dbReference type="Proteomes" id="UP000004994">
    <property type="component" value="Chromosome 11"/>
</dbReference>
<gene>
    <name evidence="8" type="primary">LOC101249325</name>
</gene>
<feature type="domain" description="J" evidence="7">
    <location>
        <begin position="26"/>
        <end position="91"/>
    </location>
</feature>
<evidence type="ECO:0000313" key="9">
    <source>
        <dbReference type="Proteomes" id="UP000004994"/>
    </source>
</evidence>
<reference evidence="8" key="2">
    <citation type="submission" date="2019-01" db="UniProtKB">
        <authorList>
            <consortium name="EnsemblPlants"/>
        </authorList>
    </citation>
    <scope>IDENTIFICATION</scope>
    <source>
        <strain evidence="8">cv. Heinz 1706</strain>
    </source>
</reference>
<evidence type="ECO:0000259" key="7">
    <source>
        <dbReference type="PROSITE" id="PS50076"/>
    </source>
</evidence>
<organism evidence="8">
    <name type="scientific">Solanum lycopersicum</name>
    <name type="common">Tomato</name>
    <name type="synonym">Lycopersicon esculentum</name>
    <dbReference type="NCBI Taxonomy" id="4081"/>
    <lineage>
        <taxon>Eukaryota</taxon>
        <taxon>Viridiplantae</taxon>
        <taxon>Streptophyta</taxon>
        <taxon>Embryophyta</taxon>
        <taxon>Tracheophyta</taxon>
        <taxon>Spermatophyta</taxon>
        <taxon>Magnoliopsida</taxon>
        <taxon>eudicotyledons</taxon>
        <taxon>Gunneridae</taxon>
        <taxon>Pentapetalae</taxon>
        <taxon>asterids</taxon>
        <taxon>lamiids</taxon>
        <taxon>Solanales</taxon>
        <taxon>Solanaceae</taxon>
        <taxon>Solanoideae</taxon>
        <taxon>Solaneae</taxon>
        <taxon>Solanum</taxon>
        <taxon>Solanum subgen. Lycopersicon</taxon>
    </lineage>
</organism>
<name>A0A3Q7JMA1_SOLLC</name>
<dbReference type="FunFam" id="2.60.260.20:FF:000015">
    <property type="entry name" value="Heat shock protein 40"/>
    <property type="match status" value="1"/>
</dbReference>
<dbReference type="EnsemblPlants" id="Solyc11g044450.2.1">
    <property type="protein sequence ID" value="Solyc11g044450.2.1"/>
    <property type="gene ID" value="Solyc11g044450.2"/>
</dbReference>
<dbReference type="Pfam" id="PF01556">
    <property type="entry name" value="DnaJ_C"/>
    <property type="match status" value="1"/>
</dbReference>
<keyword evidence="5" id="KW-0143">Chaperone</keyword>
<dbReference type="Gramene" id="Solyc11g044450.2.1">
    <property type="protein sequence ID" value="Solyc11g044450.2.1"/>
    <property type="gene ID" value="Solyc11g044450.2"/>
</dbReference>
<dbReference type="InterPro" id="IPR002939">
    <property type="entry name" value="DnaJ_C"/>
</dbReference>
<dbReference type="SUPFAM" id="SSF49493">
    <property type="entry name" value="HSP40/DnaJ peptide-binding domain"/>
    <property type="match status" value="2"/>
</dbReference>
<protein>
    <recommendedName>
        <fullName evidence="7">J domain-containing protein</fullName>
    </recommendedName>
</protein>
<dbReference type="SMR" id="A0A3Q7JMA1"/>